<evidence type="ECO:0000259" key="2">
    <source>
        <dbReference type="Pfam" id="PF00364"/>
    </source>
</evidence>
<dbReference type="InterPro" id="IPR053217">
    <property type="entry name" value="ACC_Biotin_Carrier"/>
</dbReference>
<feature type="compositionally biased region" description="Low complexity" evidence="1">
    <location>
        <begin position="18"/>
        <end position="33"/>
    </location>
</feature>
<protein>
    <recommendedName>
        <fullName evidence="2">Lipoyl-binding domain-containing protein</fullName>
    </recommendedName>
</protein>
<comment type="caution">
    <text evidence="3">The sequence shown here is derived from an EMBL/GenBank/DDBJ whole genome shotgun (WGS) entry which is preliminary data.</text>
</comment>
<dbReference type="FunCoup" id="A0A2V0NLZ5">
    <property type="interactions" value="647"/>
</dbReference>
<accession>A0A2V0NLZ5</accession>
<organism evidence="3 4">
    <name type="scientific">Raphidocelis subcapitata</name>
    <dbReference type="NCBI Taxonomy" id="307507"/>
    <lineage>
        <taxon>Eukaryota</taxon>
        <taxon>Viridiplantae</taxon>
        <taxon>Chlorophyta</taxon>
        <taxon>core chlorophytes</taxon>
        <taxon>Chlorophyceae</taxon>
        <taxon>CS clade</taxon>
        <taxon>Sphaeropleales</taxon>
        <taxon>Selenastraceae</taxon>
        <taxon>Raphidocelis</taxon>
    </lineage>
</organism>
<dbReference type="InParanoid" id="A0A2V0NLZ5"/>
<name>A0A2V0NLZ5_9CHLO</name>
<reference evidence="3 4" key="1">
    <citation type="journal article" date="2018" name="Sci. Rep.">
        <title>Raphidocelis subcapitata (=Pseudokirchneriella subcapitata) provides an insight into genome evolution and environmental adaptations in the Sphaeropleales.</title>
        <authorList>
            <person name="Suzuki S."/>
            <person name="Yamaguchi H."/>
            <person name="Nakajima N."/>
            <person name="Kawachi M."/>
        </authorList>
    </citation>
    <scope>NUCLEOTIDE SEQUENCE [LARGE SCALE GENOMIC DNA]</scope>
    <source>
        <strain evidence="3 4">NIES-35</strain>
    </source>
</reference>
<dbReference type="PANTHER" id="PTHR47597:SF1">
    <property type="entry name" value="IS A MEMBER OF THE PF|00364 BIOTIN-REQUIRING ENZYMES FAMILY-RELATED"/>
    <property type="match status" value="1"/>
</dbReference>
<evidence type="ECO:0000313" key="3">
    <source>
        <dbReference type="EMBL" id="GBF88478.1"/>
    </source>
</evidence>
<sequence>MQCLASRSVLRPCRGPARAALAPAPAQRAPSSRLVRVRSTTEAKAEAKKKKKEEEEEFIDGPEEAPSTAQVQAFLNNICGETDIAQIELKLGTFTMKVRRSVEDAGAPAAAAAAAAAAPASTPASIITAGGDFGAAGSAEESVDESVVYVTSPKVGIFRRGKYAANKRIGKGDLMKDGETVKKGQVVAYVEQLGTFAEVKAPQAGEVAKFLVDEGEAVEYGQVVLELAPFFGGHIIGDSKYA</sequence>
<evidence type="ECO:0000313" key="4">
    <source>
        <dbReference type="Proteomes" id="UP000247498"/>
    </source>
</evidence>
<dbReference type="EMBL" id="BDRX01000005">
    <property type="protein sequence ID" value="GBF88478.1"/>
    <property type="molecule type" value="Genomic_DNA"/>
</dbReference>
<feature type="region of interest" description="Disordered" evidence="1">
    <location>
        <begin position="18"/>
        <end position="66"/>
    </location>
</feature>
<dbReference type="AlphaFoldDB" id="A0A2V0NLZ5"/>
<feature type="domain" description="Lipoyl-binding" evidence="2">
    <location>
        <begin position="174"/>
        <end position="227"/>
    </location>
</feature>
<gene>
    <name evidence="3" type="ORF">Rsub_01191</name>
</gene>
<dbReference type="CDD" id="cd06850">
    <property type="entry name" value="biotinyl_domain"/>
    <property type="match status" value="1"/>
</dbReference>
<keyword evidence="4" id="KW-1185">Reference proteome</keyword>
<feature type="compositionally biased region" description="Acidic residues" evidence="1">
    <location>
        <begin position="54"/>
        <end position="63"/>
    </location>
</feature>
<dbReference type="Proteomes" id="UP000247498">
    <property type="component" value="Unassembled WGS sequence"/>
</dbReference>
<proteinExistence type="predicted"/>
<dbReference type="Gene3D" id="2.40.50.100">
    <property type="match status" value="1"/>
</dbReference>
<dbReference type="PANTHER" id="PTHR47597">
    <property type="entry name" value="IS A MEMBER OF THE PF|00364 BIOTIN-REQUIRING ENZYMES FAMILY-RELATED"/>
    <property type="match status" value="1"/>
</dbReference>
<evidence type="ECO:0000256" key="1">
    <source>
        <dbReference type="SAM" id="MobiDB-lite"/>
    </source>
</evidence>
<dbReference type="InterPro" id="IPR011053">
    <property type="entry name" value="Single_hybrid_motif"/>
</dbReference>
<dbReference type="SUPFAM" id="SSF51230">
    <property type="entry name" value="Single hybrid motif"/>
    <property type="match status" value="1"/>
</dbReference>
<dbReference type="Pfam" id="PF00364">
    <property type="entry name" value="Biotin_lipoyl"/>
    <property type="match status" value="1"/>
</dbReference>
<dbReference type="InterPro" id="IPR000089">
    <property type="entry name" value="Biotin_lipoyl"/>
</dbReference>
<dbReference type="OrthoDB" id="529457at2759"/>